<dbReference type="Pfam" id="PF14635">
    <property type="entry name" value="HHH_7"/>
    <property type="match status" value="1"/>
</dbReference>
<dbReference type="PANTHER" id="PTHR10145:SF6">
    <property type="entry name" value="TRANSCRIPTION ELONGATION FACTOR SPT6"/>
    <property type="match status" value="1"/>
</dbReference>
<dbReference type="SUPFAM" id="SSF55550">
    <property type="entry name" value="SH2 domain"/>
    <property type="match status" value="2"/>
</dbReference>
<feature type="compositionally biased region" description="Basic residues" evidence="6">
    <location>
        <begin position="247"/>
        <end position="257"/>
    </location>
</feature>
<dbReference type="PANTHER" id="PTHR10145">
    <property type="entry name" value="TRANSCRIPTION ELONGATION FACTOR SPT6"/>
    <property type="match status" value="1"/>
</dbReference>
<dbReference type="InterPro" id="IPR028231">
    <property type="entry name" value="Spt6_YqgF"/>
</dbReference>
<evidence type="ECO:0000256" key="3">
    <source>
        <dbReference type="ARBA" id="ARBA00023163"/>
    </source>
</evidence>
<feature type="compositionally biased region" description="Polar residues" evidence="6">
    <location>
        <begin position="1692"/>
        <end position="1711"/>
    </location>
</feature>
<dbReference type="Pfam" id="PF14639">
    <property type="entry name" value="YqgF"/>
    <property type="match status" value="1"/>
</dbReference>
<dbReference type="CDD" id="cd09928">
    <property type="entry name" value="SH2_Cterm_SPT6_like"/>
    <property type="match status" value="1"/>
</dbReference>
<feature type="compositionally biased region" description="Basic and acidic residues" evidence="6">
    <location>
        <begin position="149"/>
        <end position="159"/>
    </location>
</feature>
<dbReference type="InterPro" id="IPR041692">
    <property type="entry name" value="HHH_9"/>
</dbReference>
<feature type="compositionally biased region" description="Low complexity" evidence="6">
    <location>
        <begin position="580"/>
        <end position="590"/>
    </location>
</feature>
<dbReference type="CDD" id="cd09918">
    <property type="entry name" value="SH2_Nterm_SPT6_like"/>
    <property type="match status" value="1"/>
</dbReference>
<dbReference type="SUPFAM" id="SSF158832">
    <property type="entry name" value="Tex N-terminal region-like"/>
    <property type="match status" value="1"/>
</dbReference>
<comment type="function">
    <text evidence="5">Histone H3-H4 chaperone that plays a role in maintenance of chromatin structure during RNA polymerase II transcription elongation.</text>
</comment>
<dbReference type="Pfam" id="PF14641">
    <property type="entry name" value="HTH_44"/>
    <property type="match status" value="1"/>
</dbReference>
<evidence type="ECO:0000256" key="5">
    <source>
        <dbReference type="PIRNR" id="PIRNR036947"/>
    </source>
</evidence>
<dbReference type="InterPro" id="IPR036860">
    <property type="entry name" value="SH2_dom_sf"/>
</dbReference>
<sequence>MSQFVDSEAEESDGDGEEMEEDVRVMPKKGKKIKAMHSDDEDDEEEDDGEVVNDLIDDNPIEEDDSEDDESDGSRKRKKSDDEDELSDRLEDDDYDLIEENLGVKVQRKKFKRLKRIEDEDSDQEDAQDQGDDRDAIANQLFEGSDNEEERREPVREEITGQYASEESEGEYSETDDFIVDDEGRPLKEVRRKRKPIFTDATLQEAQDIFGVDFDYEDFEKYEDEYYEEDEDEEEDEYEDEEGRTVRREKKQPRRRRKVKSIYEIYEPHELERAGFTDEDNKIRNQDIPERMQVRSVPITPASEEELDEEAEWIYKTAFSKRDAKKEQVKKPPDSMALAPVESEANWDEDWDKQTVVPAPPQTTVGVMPGAEESWEDDDGWAKPKAPVSAPIPKPVGTVVGGEENWEDEEWGSSGKDKTAASKGASTPEKPQEEVKPQIIPKIRKCLDFMRNQLFEVPFIAFYRKEYVQPDLSINDLWKIYRLDARFCQLKNRKSRLIELFKNMREHQTDFIMARPDDPISDSMRLITDDDLARIKSIKSADELKDMYLFFSLYYADEVPNMKEALMRKRREERQRARNAAIAAAAAAAAERGDGENGEDPPPPEIEPDDMEDGYGEESTIKRKIGGGAYGMCKKMGVDTFVRKFGLPPDKFAENLRDNYQRHEVDQYPTEPLEAAKEMLSERLKTPEEVLKAAKLMMATQISREPDVRRCVREVFFERATISCHPTKKGQKEIDEAHPCFSMKYIKEKPVRDLTADQFMKLSLAEEDRFLTISLGDKISGMMQPNYIEEVKQLFQKDEFSKVVQDWNELRGECIEFAFEKLLYPVFRKELRVKLIEDSRTHILKFCSDKMHNWLKIAPYRVEFPEEDEDDWDTSKGLRILSIAYVNDYEQAAFACLLSPDGEPLEHLRLQSIIKNKKAYKESDRQEKLADLLGLKEFIRNKKPHVVVIGGESRDALMIQEDVKGVIDELVTEDAFPYVKVEILDNQLAKVYANSLKAGHDLPEYPLLLKEAVSLGRRLLDPLLEFTQLCNNDEEILCMRFHPLQDHLPKEELLEHLYLEFINRTNEMGVDLNRILSYPYISNLVQFTCGLGPRKATALLKILKQNNQRLENRTQLITTCHMGPKIFINCSGFIKIDTNSLGDSTESYVEVLDGSRVHPETYEWARKMAVDALEYDDEDANPASALEEILESPEKLKDLDLDAFAEELERQGFGNKSITLYDIRAELNNRYKDLRSLHTSPTAEEIFNMLTKETPETLYIGKLITANVIGITHKKPQGDQLDNAIPIKNEATGMWQCAFCGKNDFPDLSEVWAHFDAGACPGQATGIRIRLDNGISGFIPISKLSDSQVTNPEQRVKRGQTIHCRVVKIDVDRFSVECTSRTSDLHDMKQEWRPPKDPFYDQEKEDLENKKEDDLRKNKQRQTYIKRVIVHPSFKNISYREVELLMDTMDQGEVIVRPSSKGANHLTVTWKVADGVYQHIDVKEEGKENAFSLGQSLLIGSDEFEDLDEIIARHVNPMASHARDLINFKYYLSTLGGSRQKADDYLLEEKGKNANKIHYLIQASKEYPGKFLLSYLPRTKPVHEFVTVTPEGFRYRHQNFDNLNQLLKWFKEHFRDPLPASMTQGTPKNHASRTPYATTPGYNDGMSRVGAPTQSHFSINPAPTHHTTPHYTTPAQAFTPYSAFTAHTPYTPTAQTPYMTPYQTPYQSGTTPRFPPNNQPHSSNAGAFLHPGAVTPGYKTPQQRSSQHRSSSNRNSGESSGDGPLDWRKAAEAYAKSSQQKGPVNPSWPSQSRSIASSVVARYGGAGSIFGGPPKMAPKSPAARNAAQVIHDGIQKVIEAFTKDVTQVIRNNLCYNSDSNVLMYITFYFNRQNSCPLLTTTFKTANHHVPEERV</sequence>
<proteinExistence type="inferred from homology"/>
<dbReference type="CDD" id="cd00164">
    <property type="entry name" value="S1_like"/>
    <property type="match status" value="1"/>
</dbReference>
<dbReference type="Pfam" id="PF14632">
    <property type="entry name" value="SPT6_acidic"/>
    <property type="match status" value="1"/>
</dbReference>
<dbReference type="Pfam" id="PF00575">
    <property type="entry name" value="S1"/>
    <property type="match status" value="1"/>
</dbReference>
<feature type="region of interest" description="Disordered" evidence="6">
    <location>
        <begin position="1620"/>
        <end position="1674"/>
    </location>
</feature>
<dbReference type="InterPro" id="IPR035420">
    <property type="entry name" value="Spt6_SH2"/>
</dbReference>
<feature type="region of interest" description="Disordered" evidence="6">
    <location>
        <begin position="1385"/>
        <end position="1415"/>
    </location>
</feature>
<protein>
    <recommendedName>
        <fullName evidence="7">S1 motif domain-containing protein</fullName>
    </recommendedName>
</protein>
<dbReference type="Gene3D" id="3.30.420.140">
    <property type="entry name" value="YqgF/RNase H-like domain"/>
    <property type="match status" value="1"/>
</dbReference>
<accession>A0ABP1RW49</accession>
<feature type="region of interest" description="Disordered" evidence="6">
    <location>
        <begin position="221"/>
        <end position="257"/>
    </location>
</feature>
<dbReference type="InterPro" id="IPR000980">
    <property type="entry name" value="SH2"/>
</dbReference>
<feature type="compositionally biased region" description="Low complexity" evidence="6">
    <location>
        <begin position="1742"/>
        <end position="1761"/>
    </location>
</feature>
<comment type="caution">
    <text evidence="8">The sequence shown here is derived from an EMBL/GenBank/DDBJ whole genome shotgun (WGS) entry which is preliminary data.</text>
</comment>
<comment type="subcellular location">
    <subcellularLocation>
        <location evidence="1 5">Nucleus</location>
    </subcellularLocation>
</comment>
<dbReference type="InterPro" id="IPR037027">
    <property type="entry name" value="YqgF/RNaseH-like_dom_sf"/>
</dbReference>
<name>A0ABP1RW49_9HEXA</name>
<dbReference type="InterPro" id="IPR028088">
    <property type="entry name" value="Spt6_HTH_DNA-bd_dom"/>
</dbReference>
<dbReference type="Gene3D" id="1.10.10.650">
    <property type="entry name" value="RuvA domain 2-like"/>
    <property type="match status" value="1"/>
</dbReference>
<dbReference type="InterPro" id="IPR028083">
    <property type="entry name" value="Spt6_acidic_N_dom"/>
</dbReference>
<keyword evidence="9" id="KW-1185">Reference proteome</keyword>
<feature type="compositionally biased region" description="Low complexity" evidence="6">
    <location>
        <begin position="1663"/>
        <end position="1674"/>
    </location>
</feature>
<dbReference type="InterPro" id="IPR055179">
    <property type="entry name" value="Tex-like_central_region"/>
</dbReference>
<dbReference type="InterPro" id="IPR010994">
    <property type="entry name" value="RuvA_2-like"/>
</dbReference>
<dbReference type="InterPro" id="IPR042066">
    <property type="entry name" value="Spt6_death-like"/>
</dbReference>
<feature type="region of interest" description="Disordered" evidence="6">
    <location>
        <begin position="345"/>
        <end position="435"/>
    </location>
</feature>
<dbReference type="Gene3D" id="3.30.505.10">
    <property type="entry name" value="SH2 domain"/>
    <property type="match status" value="2"/>
</dbReference>
<feature type="compositionally biased region" description="Basic residues" evidence="6">
    <location>
        <begin position="26"/>
        <end position="35"/>
    </location>
</feature>
<dbReference type="SUPFAM" id="SSF53098">
    <property type="entry name" value="Ribonuclease H-like"/>
    <property type="match status" value="1"/>
</dbReference>
<evidence type="ECO:0000256" key="1">
    <source>
        <dbReference type="ARBA" id="ARBA00004123"/>
    </source>
</evidence>
<dbReference type="Gene3D" id="1.10.10.2740">
    <property type="entry name" value="Spt6, Death-like domain"/>
    <property type="match status" value="1"/>
</dbReference>
<feature type="compositionally biased region" description="Acidic residues" evidence="6">
    <location>
        <begin position="39"/>
        <end position="71"/>
    </location>
</feature>
<feature type="compositionally biased region" description="Acidic residues" evidence="6">
    <location>
        <begin position="82"/>
        <end position="99"/>
    </location>
</feature>
<organism evidence="8 9">
    <name type="scientific">Orchesella dallaii</name>
    <dbReference type="NCBI Taxonomy" id="48710"/>
    <lineage>
        <taxon>Eukaryota</taxon>
        <taxon>Metazoa</taxon>
        <taxon>Ecdysozoa</taxon>
        <taxon>Arthropoda</taxon>
        <taxon>Hexapoda</taxon>
        <taxon>Collembola</taxon>
        <taxon>Entomobryomorpha</taxon>
        <taxon>Entomobryoidea</taxon>
        <taxon>Orchesellidae</taxon>
        <taxon>Orchesellinae</taxon>
        <taxon>Orchesella</taxon>
    </lineage>
</organism>
<dbReference type="InterPro" id="IPR012340">
    <property type="entry name" value="NA-bd_OB-fold"/>
</dbReference>
<dbReference type="InterPro" id="IPR035019">
    <property type="entry name" value="Spt6_SH2_N"/>
</dbReference>
<keyword evidence="3 5" id="KW-0804">Transcription</keyword>
<reference evidence="8 9" key="1">
    <citation type="submission" date="2024-08" db="EMBL/GenBank/DDBJ databases">
        <authorList>
            <person name="Cucini C."/>
            <person name="Frati F."/>
        </authorList>
    </citation>
    <scope>NUCLEOTIDE SEQUENCE [LARGE SCALE GENOMIC DNA]</scope>
</reference>
<feature type="domain" description="S1 motif" evidence="7">
    <location>
        <begin position="1326"/>
        <end position="1381"/>
    </location>
</feature>
<dbReference type="Proteomes" id="UP001642540">
    <property type="component" value="Unassembled WGS sequence"/>
</dbReference>
<dbReference type="PIRSF" id="PIRSF036947">
    <property type="entry name" value="Spt6"/>
    <property type="match status" value="1"/>
</dbReference>
<feature type="region of interest" description="Disordered" evidence="6">
    <location>
        <begin position="113"/>
        <end position="185"/>
    </location>
</feature>
<dbReference type="Pfam" id="PF22706">
    <property type="entry name" value="Tex_central_region"/>
    <property type="match status" value="1"/>
</dbReference>
<dbReference type="SMART" id="SM00316">
    <property type="entry name" value="S1"/>
    <property type="match status" value="1"/>
</dbReference>
<feature type="region of interest" description="Disordered" evidence="6">
    <location>
        <begin position="580"/>
        <end position="617"/>
    </location>
</feature>
<gene>
    <name evidence="8" type="ORF">ODALV1_LOCUS26866</name>
</gene>
<dbReference type="Pfam" id="PF14633">
    <property type="entry name" value="SH2_2"/>
    <property type="match status" value="1"/>
</dbReference>
<comment type="similarity">
    <text evidence="2 5">Belongs to the SPT6 family.</text>
</comment>
<feature type="compositionally biased region" description="Acidic residues" evidence="6">
    <location>
        <begin position="119"/>
        <end position="130"/>
    </location>
</feature>
<keyword evidence="4 5" id="KW-0539">Nucleus</keyword>
<dbReference type="InterPro" id="IPR032706">
    <property type="entry name" value="Spt6_HHH"/>
</dbReference>
<feature type="compositionally biased region" description="Acidic residues" evidence="6">
    <location>
        <begin position="166"/>
        <end position="181"/>
    </location>
</feature>
<dbReference type="SUPFAM" id="SSF50249">
    <property type="entry name" value="Nucleic acid-binding proteins"/>
    <property type="match status" value="1"/>
</dbReference>
<feature type="region of interest" description="Disordered" evidence="6">
    <location>
        <begin position="1"/>
        <end position="101"/>
    </location>
</feature>
<dbReference type="Pfam" id="PF17674">
    <property type="entry name" value="HHH_9"/>
    <property type="match status" value="1"/>
</dbReference>
<dbReference type="Gene3D" id="1.10.3500.10">
    <property type="entry name" value="Tex N-terminal region-like"/>
    <property type="match status" value="1"/>
</dbReference>
<dbReference type="EMBL" id="CAXLJM020000117">
    <property type="protein sequence ID" value="CAL8137322.1"/>
    <property type="molecule type" value="Genomic_DNA"/>
</dbReference>
<dbReference type="InterPro" id="IPR035018">
    <property type="entry name" value="Spt6_SH2_C"/>
</dbReference>
<feature type="compositionally biased region" description="Polar residues" evidence="6">
    <location>
        <begin position="1776"/>
        <end position="1793"/>
    </location>
</feature>
<dbReference type="SUPFAM" id="SSF47781">
    <property type="entry name" value="RuvA domain 2-like"/>
    <property type="match status" value="2"/>
</dbReference>
<dbReference type="InterPro" id="IPR023323">
    <property type="entry name" value="Tex-like_dom_sf"/>
</dbReference>
<dbReference type="InterPro" id="IPR023319">
    <property type="entry name" value="Tex-like_HTH_dom_sf"/>
</dbReference>
<feature type="region of interest" description="Disordered" evidence="6">
    <location>
        <begin position="1692"/>
        <end position="1793"/>
    </location>
</feature>
<evidence type="ECO:0000313" key="8">
    <source>
        <dbReference type="EMBL" id="CAL8137322.1"/>
    </source>
</evidence>
<evidence type="ECO:0000256" key="4">
    <source>
        <dbReference type="ARBA" id="ARBA00023242"/>
    </source>
</evidence>
<feature type="compositionally biased region" description="Acidic residues" evidence="6">
    <location>
        <begin position="7"/>
        <end position="21"/>
    </location>
</feature>
<feature type="compositionally biased region" description="Acidic residues" evidence="6">
    <location>
        <begin position="221"/>
        <end position="242"/>
    </location>
</feature>
<dbReference type="Gene3D" id="2.40.50.140">
    <property type="entry name" value="Nucleic acid-binding proteins"/>
    <property type="match status" value="1"/>
</dbReference>
<dbReference type="InterPro" id="IPR012337">
    <property type="entry name" value="RNaseH-like_sf"/>
</dbReference>
<dbReference type="SMART" id="SM00252">
    <property type="entry name" value="SH2"/>
    <property type="match status" value="1"/>
</dbReference>
<dbReference type="InterPro" id="IPR017072">
    <property type="entry name" value="TF_Spt6"/>
</dbReference>
<dbReference type="Gene3D" id="1.10.150.850">
    <property type="entry name" value="Spt6, helix-hairpin-helix domain"/>
    <property type="match status" value="2"/>
</dbReference>
<evidence type="ECO:0000256" key="2">
    <source>
        <dbReference type="ARBA" id="ARBA00009253"/>
    </source>
</evidence>
<evidence type="ECO:0000313" key="9">
    <source>
        <dbReference type="Proteomes" id="UP001642540"/>
    </source>
</evidence>
<evidence type="ECO:0000256" key="6">
    <source>
        <dbReference type="SAM" id="MobiDB-lite"/>
    </source>
</evidence>
<evidence type="ECO:0000259" key="7">
    <source>
        <dbReference type="PROSITE" id="PS50126"/>
    </source>
</evidence>
<dbReference type="PROSITE" id="PS50126">
    <property type="entry name" value="S1"/>
    <property type="match status" value="1"/>
</dbReference>
<feature type="compositionally biased region" description="Acidic residues" evidence="6">
    <location>
        <begin position="606"/>
        <end position="616"/>
    </location>
</feature>
<dbReference type="InterPro" id="IPR003029">
    <property type="entry name" value="S1_domain"/>
</dbReference>